<dbReference type="GO" id="GO:0003700">
    <property type="term" value="F:DNA-binding transcription factor activity"/>
    <property type="evidence" value="ECO:0007669"/>
    <property type="project" value="InterPro"/>
</dbReference>
<dbReference type="EMBL" id="JAKCXM010000002">
    <property type="protein sequence ID" value="KAJ0409971.1"/>
    <property type="molecule type" value="Genomic_DNA"/>
</dbReference>
<dbReference type="AlphaFoldDB" id="A0AAD5M9Z9"/>
<feature type="domain" description="BZIP" evidence="3">
    <location>
        <begin position="174"/>
        <end position="221"/>
    </location>
</feature>
<keyword evidence="5" id="KW-1185">Reference proteome</keyword>
<organism evidence="4 5">
    <name type="scientific">Pythium insidiosum</name>
    <name type="common">Pythiosis disease agent</name>
    <dbReference type="NCBI Taxonomy" id="114742"/>
    <lineage>
        <taxon>Eukaryota</taxon>
        <taxon>Sar</taxon>
        <taxon>Stramenopiles</taxon>
        <taxon>Oomycota</taxon>
        <taxon>Peronosporomycetes</taxon>
        <taxon>Pythiales</taxon>
        <taxon>Pythiaceae</taxon>
        <taxon>Pythium</taxon>
    </lineage>
</organism>
<dbReference type="PROSITE" id="PS50217">
    <property type="entry name" value="BZIP"/>
    <property type="match status" value="1"/>
</dbReference>
<feature type="coiled-coil region" evidence="1">
    <location>
        <begin position="189"/>
        <end position="247"/>
    </location>
</feature>
<gene>
    <name evidence="4" type="ORF">P43SY_005865</name>
</gene>
<feature type="region of interest" description="Disordered" evidence="2">
    <location>
        <begin position="86"/>
        <end position="108"/>
    </location>
</feature>
<accession>A0AAD5M9Z9</accession>
<comment type="caution">
    <text evidence="4">The sequence shown here is derived from an EMBL/GenBank/DDBJ whole genome shotgun (WGS) entry which is preliminary data.</text>
</comment>
<feature type="region of interest" description="Disordered" evidence="2">
    <location>
        <begin position="1"/>
        <end position="24"/>
    </location>
</feature>
<dbReference type="CDD" id="cd14690">
    <property type="entry name" value="bZIP_CREB1"/>
    <property type="match status" value="1"/>
</dbReference>
<evidence type="ECO:0000313" key="5">
    <source>
        <dbReference type="Proteomes" id="UP001209570"/>
    </source>
</evidence>
<reference evidence="4" key="1">
    <citation type="submission" date="2021-12" db="EMBL/GenBank/DDBJ databases">
        <title>Prjna785345.</title>
        <authorList>
            <person name="Rujirawat T."/>
            <person name="Krajaejun T."/>
        </authorList>
    </citation>
    <scope>NUCLEOTIDE SEQUENCE</scope>
    <source>
        <strain evidence="4">Pi057C3</strain>
    </source>
</reference>
<feature type="compositionally biased region" description="Low complexity" evidence="2">
    <location>
        <begin position="95"/>
        <end position="108"/>
    </location>
</feature>
<evidence type="ECO:0000259" key="3">
    <source>
        <dbReference type="PROSITE" id="PS50217"/>
    </source>
</evidence>
<dbReference type="SMART" id="SM00338">
    <property type="entry name" value="BRLZ"/>
    <property type="match status" value="1"/>
</dbReference>
<name>A0AAD5M9Z9_PYTIN</name>
<protein>
    <recommendedName>
        <fullName evidence="3">BZIP domain-containing protein</fullName>
    </recommendedName>
</protein>
<evidence type="ECO:0000313" key="4">
    <source>
        <dbReference type="EMBL" id="KAJ0409971.1"/>
    </source>
</evidence>
<evidence type="ECO:0000256" key="1">
    <source>
        <dbReference type="SAM" id="Coils"/>
    </source>
</evidence>
<sequence length="432" mass="47907">MNDRDRLGDGAQSPPAGSSGIDWSIFRDGEEDTFTWLWRTAPGAQAADLAASLAVPHAFNAAQAAAAAGLDEITASVADVGLLSSAMPAPPPAVPQRLRSSSSLMPMSDTADADSDFMQSSGSDEIMTPQNEASAGARMSWRGQVAAPQTVTAAPGGAAGKRQLKRRKGQENVEVRKQLRREKNLASVREFRKRKMKQLEENEARLRRLEAENMDLKMRLKIGKDALAGEQREKQQIKDQMREMLQRGASEQEVAQFLNMYKVTYSDYGPKRREKLQFHLARIRELLLPTGVTKLSLYSVEQGQEMMARDKGSTDDSAAFAEAGMAPMSLWGILAKELNVSEAQQRQILERREAIQKVRNDLNHTLGIVKRLEDVTDEKNMALEAQIATLQQILTPSQATKFIIWVKENPAFMYMLDKLVDSTLMGLQDEDA</sequence>
<keyword evidence="1" id="KW-0175">Coiled coil</keyword>
<dbReference type="InterPro" id="IPR004827">
    <property type="entry name" value="bZIP"/>
</dbReference>
<proteinExistence type="predicted"/>
<feature type="region of interest" description="Disordered" evidence="2">
    <location>
        <begin position="150"/>
        <end position="172"/>
    </location>
</feature>
<evidence type="ECO:0000256" key="2">
    <source>
        <dbReference type="SAM" id="MobiDB-lite"/>
    </source>
</evidence>
<dbReference type="Proteomes" id="UP001209570">
    <property type="component" value="Unassembled WGS sequence"/>
</dbReference>